<dbReference type="PROSITE" id="PS50850">
    <property type="entry name" value="MFS"/>
    <property type="match status" value="1"/>
</dbReference>
<keyword evidence="4 9" id="KW-1133">Transmembrane helix</keyword>
<dbReference type="OrthoDB" id="6612291at2759"/>
<keyword evidence="3 9" id="KW-0812">Transmembrane</keyword>
<dbReference type="InterPro" id="IPR020846">
    <property type="entry name" value="MFS_dom"/>
</dbReference>
<dbReference type="PRINTS" id="PR00171">
    <property type="entry name" value="SUGRTRNSPORT"/>
</dbReference>
<keyword evidence="12" id="KW-1185">Reference proteome</keyword>
<protein>
    <submittedName>
        <fullName evidence="11">Facilitated trehalose transporter Tret1</fullName>
    </submittedName>
</protein>
<dbReference type="GO" id="GO:0022857">
    <property type="term" value="F:transmembrane transporter activity"/>
    <property type="evidence" value="ECO:0007669"/>
    <property type="project" value="InterPro"/>
</dbReference>
<feature type="transmembrane region" description="Helical" evidence="9">
    <location>
        <begin position="418"/>
        <end position="438"/>
    </location>
</feature>
<evidence type="ECO:0000256" key="6">
    <source>
        <dbReference type="ARBA" id="ARBA00023180"/>
    </source>
</evidence>
<feature type="transmembrane region" description="Helical" evidence="9">
    <location>
        <begin position="87"/>
        <end position="108"/>
    </location>
</feature>
<dbReference type="SUPFAM" id="SSF103473">
    <property type="entry name" value="MFS general substrate transporter"/>
    <property type="match status" value="1"/>
</dbReference>
<evidence type="ECO:0000256" key="1">
    <source>
        <dbReference type="ARBA" id="ARBA00004651"/>
    </source>
</evidence>
<name>A0A5N5STH7_9CRUS</name>
<dbReference type="InterPro" id="IPR005828">
    <property type="entry name" value="MFS_sugar_transport-like"/>
</dbReference>
<proteinExistence type="inferred from homology"/>
<feature type="coiled-coil region" evidence="8">
    <location>
        <begin position="217"/>
        <end position="244"/>
    </location>
</feature>
<evidence type="ECO:0000256" key="3">
    <source>
        <dbReference type="ARBA" id="ARBA00022692"/>
    </source>
</evidence>
<keyword evidence="5 9" id="KW-0472">Membrane</keyword>
<dbReference type="InterPro" id="IPR036259">
    <property type="entry name" value="MFS_trans_sf"/>
</dbReference>
<sequence>MATDPEVFRQYLTAILANIGSMGVGSIMGYASPAGAYLTNNSTDKNDLYITSSENSWFSSLSNLGASIGCILAGFCLRYFGRRGTILYSSIIPTIGWILLISAPNYLLLVTGRVITGLYCGIHTVAASTFIGEFSSSHIRGILGTFLQIFVFSGILLTYVFGGIFNSFRYNGAICAILPCICSISILFVKESPLYLISNGKELEAEESLKFYRGENYSSIVKEMKALKDSIEESRKNKANLRDLLRRPNLKPFSVVLCLMIFQQTTGFMAVISNLALIFQDPKMSADTSSIIAAVVNVASSLICSSFVEKAGRKILLIISGAIMAVSLAMMGVFFYLMEYHNSLSNSITWLPLLAVIIYLIGFSAGYGVLPWVLLGEIFAPEVKEMASSISAAIVWGCAFLLSLLFKVLQDMLHPFGVYFLFSGFCVLSVFYTLTSVYETKGKTLQEINDYYSGNENRSDEVMTLNSDTKDVA</sequence>
<evidence type="ECO:0000313" key="12">
    <source>
        <dbReference type="Proteomes" id="UP000326759"/>
    </source>
</evidence>
<dbReference type="GO" id="GO:0005886">
    <property type="term" value="C:plasma membrane"/>
    <property type="evidence" value="ECO:0007669"/>
    <property type="project" value="UniProtKB-SubCell"/>
</dbReference>
<gene>
    <name evidence="11" type="primary">Tret1_5</name>
    <name evidence="11" type="ORF">Anas_04307</name>
</gene>
<evidence type="ECO:0000256" key="9">
    <source>
        <dbReference type="SAM" id="Phobius"/>
    </source>
</evidence>
<feature type="transmembrane region" description="Helical" evidence="9">
    <location>
        <begin position="12"/>
        <end position="37"/>
    </location>
</feature>
<dbReference type="InterPro" id="IPR050549">
    <property type="entry name" value="MFS_Trehalose_Transporter"/>
</dbReference>
<evidence type="ECO:0000256" key="5">
    <source>
        <dbReference type="ARBA" id="ARBA00023136"/>
    </source>
</evidence>
<evidence type="ECO:0000256" key="4">
    <source>
        <dbReference type="ARBA" id="ARBA00022989"/>
    </source>
</evidence>
<dbReference type="Proteomes" id="UP000326759">
    <property type="component" value="Unassembled WGS sequence"/>
</dbReference>
<feature type="transmembrane region" description="Helical" evidence="9">
    <location>
        <begin position="350"/>
        <end position="375"/>
    </location>
</feature>
<accession>A0A5N5STH7</accession>
<feature type="transmembrane region" description="Helical" evidence="9">
    <location>
        <begin position="168"/>
        <end position="189"/>
    </location>
</feature>
<evidence type="ECO:0000313" key="11">
    <source>
        <dbReference type="EMBL" id="KAB7497524.1"/>
    </source>
</evidence>
<dbReference type="EMBL" id="SEYY01020169">
    <property type="protein sequence ID" value="KAB7497524.1"/>
    <property type="molecule type" value="Genomic_DNA"/>
</dbReference>
<comment type="subcellular location">
    <subcellularLocation>
        <location evidence="1">Cell membrane</location>
        <topology evidence="1">Multi-pass membrane protein</topology>
    </subcellularLocation>
</comment>
<dbReference type="PANTHER" id="PTHR48021:SF1">
    <property type="entry name" value="GH07001P-RELATED"/>
    <property type="match status" value="1"/>
</dbReference>
<feature type="transmembrane region" description="Helical" evidence="9">
    <location>
        <begin position="57"/>
        <end position="80"/>
    </location>
</feature>
<feature type="transmembrane region" description="Helical" evidence="9">
    <location>
        <begin position="114"/>
        <end position="134"/>
    </location>
</feature>
<dbReference type="InterPro" id="IPR005829">
    <property type="entry name" value="Sugar_transporter_CS"/>
</dbReference>
<feature type="transmembrane region" description="Helical" evidence="9">
    <location>
        <begin position="387"/>
        <end position="406"/>
    </location>
</feature>
<comment type="caution">
    <text evidence="11">The sequence shown here is derived from an EMBL/GenBank/DDBJ whole genome shotgun (WGS) entry which is preliminary data.</text>
</comment>
<feature type="transmembrane region" description="Helical" evidence="9">
    <location>
        <begin position="291"/>
        <end position="308"/>
    </location>
</feature>
<dbReference type="InterPro" id="IPR003663">
    <property type="entry name" value="Sugar/inositol_transpt"/>
</dbReference>
<feature type="transmembrane region" description="Helical" evidence="9">
    <location>
        <begin position="315"/>
        <end position="338"/>
    </location>
</feature>
<feature type="transmembrane region" description="Helical" evidence="9">
    <location>
        <begin position="255"/>
        <end position="279"/>
    </location>
</feature>
<feature type="transmembrane region" description="Helical" evidence="9">
    <location>
        <begin position="141"/>
        <end position="162"/>
    </location>
</feature>
<comment type="similarity">
    <text evidence="7">Belongs to the major facilitator superfamily. Sugar transporter (TC 2.A.1.1) family. Trehalose transporter subfamily.</text>
</comment>
<dbReference type="PANTHER" id="PTHR48021">
    <property type="match status" value="1"/>
</dbReference>
<dbReference type="Gene3D" id="1.20.1250.20">
    <property type="entry name" value="MFS general substrate transporter like domains"/>
    <property type="match status" value="1"/>
</dbReference>
<dbReference type="PROSITE" id="PS00217">
    <property type="entry name" value="SUGAR_TRANSPORT_2"/>
    <property type="match status" value="1"/>
</dbReference>
<keyword evidence="8" id="KW-0175">Coiled coil</keyword>
<evidence type="ECO:0000256" key="2">
    <source>
        <dbReference type="ARBA" id="ARBA00022475"/>
    </source>
</evidence>
<evidence type="ECO:0000259" key="10">
    <source>
        <dbReference type="PROSITE" id="PS50850"/>
    </source>
</evidence>
<dbReference type="AlphaFoldDB" id="A0A5N5STH7"/>
<reference evidence="11 12" key="1">
    <citation type="journal article" date="2019" name="PLoS Biol.">
        <title>Sex chromosomes control vertical transmission of feminizing Wolbachia symbionts in an isopod.</title>
        <authorList>
            <person name="Becking T."/>
            <person name="Chebbi M.A."/>
            <person name="Giraud I."/>
            <person name="Moumen B."/>
            <person name="Laverre T."/>
            <person name="Caubet Y."/>
            <person name="Peccoud J."/>
            <person name="Gilbert C."/>
            <person name="Cordaux R."/>
        </authorList>
    </citation>
    <scope>NUCLEOTIDE SEQUENCE [LARGE SCALE GENOMIC DNA]</scope>
    <source>
        <strain evidence="11">ANa2</strain>
        <tissue evidence="11">Whole body excluding digestive tract and cuticle</tissue>
    </source>
</reference>
<organism evidence="11 12">
    <name type="scientific">Armadillidium nasatum</name>
    <dbReference type="NCBI Taxonomy" id="96803"/>
    <lineage>
        <taxon>Eukaryota</taxon>
        <taxon>Metazoa</taxon>
        <taxon>Ecdysozoa</taxon>
        <taxon>Arthropoda</taxon>
        <taxon>Crustacea</taxon>
        <taxon>Multicrustacea</taxon>
        <taxon>Malacostraca</taxon>
        <taxon>Eumalacostraca</taxon>
        <taxon>Peracarida</taxon>
        <taxon>Isopoda</taxon>
        <taxon>Oniscidea</taxon>
        <taxon>Crinocheta</taxon>
        <taxon>Armadillidiidae</taxon>
        <taxon>Armadillidium</taxon>
    </lineage>
</organism>
<dbReference type="Pfam" id="PF00083">
    <property type="entry name" value="Sugar_tr"/>
    <property type="match status" value="1"/>
</dbReference>
<keyword evidence="6" id="KW-0325">Glycoprotein</keyword>
<keyword evidence="2" id="KW-1003">Cell membrane</keyword>
<feature type="domain" description="Major facilitator superfamily (MFS) profile" evidence="10">
    <location>
        <begin position="13"/>
        <end position="441"/>
    </location>
</feature>
<evidence type="ECO:0000256" key="8">
    <source>
        <dbReference type="SAM" id="Coils"/>
    </source>
</evidence>
<evidence type="ECO:0000256" key="7">
    <source>
        <dbReference type="ARBA" id="ARBA00024348"/>
    </source>
</evidence>
<dbReference type="FunFam" id="1.20.1250.20:FF:000055">
    <property type="entry name" value="Facilitated trehalose transporter Tret1-2 homolog"/>
    <property type="match status" value="1"/>
</dbReference>